<sequence length="153" mass="16220">MNGNVCVYGPGTGLRQLQQSKAALLGLIGDVAPGVLTGTVSFTHQLPIMLTRACSPTLMRPFPELEGSQAATATLGLPGDGLSELLPFVQGRGGHAHTLGDISPLFHTRLPRESGVCRVPRQAGRQTGPGRGRKCSHTCSELLICLNDEMRQH</sequence>
<protein>
    <submittedName>
        <fullName evidence="1">(spotted green pufferfish) hypothetical protein</fullName>
    </submittedName>
</protein>
<comment type="caution">
    <text evidence="1">The sequence shown here is derived from an EMBL/GenBank/DDBJ whole genome shotgun (WGS) entry which is preliminary data.</text>
</comment>
<dbReference type="AlphaFoldDB" id="Q4S645"/>
<organism evidence="1">
    <name type="scientific">Tetraodon nigroviridis</name>
    <name type="common">Spotted green pufferfish</name>
    <name type="synonym">Chelonodon nigroviridis</name>
    <dbReference type="NCBI Taxonomy" id="99883"/>
    <lineage>
        <taxon>Eukaryota</taxon>
        <taxon>Metazoa</taxon>
        <taxon>Chordata</taxon>
        <taxon>Craniata</taxon>
        <taxon>Vertebrata</taxon>
        <taxon>Euteleostomi</taxon>
        <taxon>Actinopterygii</taxon>
        <taxon>Neopterygii</taxon>
        <taxon>Teleostei</taxon>
        <taxon>Neoteleostei</taxon>
        <taxon>Acanthomorphata</taxon>
        <taxon>Eupercaria</taxon>
        <taxon>Tetraodontiformes</taxon>
        <taxon>Tetradontoidea</taxon>
        <taxon>Tetraodontidae</taxon>
        <taxon>Tetraodon</taxon>
    </lineage>
</organism>
<dbReference type="KEGG" id="tng:GSTEN00023455G001"/>
<name>Q4S645_TETNG</name>
<accession>Q4S645</accession>
<reference evidence="1" key="2">
    <citation type="submission" date="2004-02" db="EMBL/GenBank/DDBJ databases">
        <authorList>
            <consortium name="Genoscope"/>
            <consortium name="Whitehead Institute Centre for Genome Research"/>
        </authorList>
    </citation>
    <scope>NUCLEOTIDE SEQUENCE</scope>
</reference>
<evidence type="ECO:0000313" key="1">
    <source>
        <dbReference type="EMBL" id="CAG03887.1"/>
    </source>
</evidence>
<dbReference type="EMBL" id="CAAE01014729">
    <property type="protein sequence ID" value="CAG03887.1"/>
    <property type="molecule type" value="Genomic_DNA"/>
</dbReference>
<gene>
    <name evidence="1" type="ORF">GSTENG00023455001</name>
</gene>
<proteinExistence type="predicted"/>
<reference evidence="1" key="1">
    <citation type="journal article" date="2004" name="Nature">
        <title>Genome duplication in the teleost fish Tetraodon nigroviridis reveals the early vertebrate proto-karyotype.</title>
        <authorList>
            <person name="Jaillon O."/>
            <person name="Aury J.-M."/>
            <person name="Brunet F."/>
            <person name="Petit J.-L."/>
            <person name="Stange-Thomann N."/>
            <person name="Mauceli E."/>
            <person name="Bouneau L."/>
            <person name="Fischer C."/>
            <person name="Ozouf-Costaz C."/>
            <person name="Bernot A."/>
            <person name="Nicaud S."/>
            <person name="Jaffe D."/>
            <person name="Fisher S."/>
            <person name="Lutfalla G."/>
            <person name="Dossat C."/>
            <person name="Segurens B."/>
            <person name="Dasilva C."/>
            <person name="Salanoubat M."/>
            <person name="Levy M."/>
            <person name="Boudet N."/>
            <person name="Castellano S."/>
            <person name="Anthouard V."/>
            <person name="Jubin C."/>
            <person name="Castelli V."/>
            <person name="Katinka M."/>
            <person name="Vacherie B."/>
            <person name="Biemont C."/>
            <person name="Skalli Z."/>
            <person name="Cattolico L."/>
            <person name="Poulain J."/>
            <person name="De Berardinis V."/>
            <person name="Cruaud C."/>
            <person name="Duprat S."/>
            <person name="Brottier P."/>
            <person name="Coutanceau J.-P."/>
            <person name="Gouzy J."/>
            <person name="Parra G."/>
            <person name="Lardier G."/>
            <person name="Chapple C."/>
            <person name="McKernan K.J."/>
            <person name="McEwan P."/>
            <person name="Bosak S."/>
            <person name="Kellis M."/>
            <person name="Volff J.-N."/>
            <person name="Guigo R."/>
            <person name="Zody M.C."/>
            <person name="Mesirov J."/>
            <person name="Lindblad-Toh K."/>
            <person name="Birren B."/>
            <person name="Nusbaum C."/>
            <person name="Kahn D."/>
            <person name="Robinson-Rechavi M."/>
            <person name="Laudet V."/>
            <person name="Schachter V."/>
            <person name="Quetier F."/>
            <person name="Saurin W."/>
            <person name="Scarpelli C."/>
            <person name="Wincker P."/>
            <person name="Lander E.S."/>
            <person name="Weissenbach J."/>
            <person name="Roest Crollius H."/>
        </authorList>
    </citation>
    <scope>NUCLEOTIDE SEQUENCE [LARGE SCALE GENOMIC DNA]</scope>
</reference>